<dbReference type="GO" id="GO:0000177">
    <property type="term" value="C:cytoplasmic exosome (RNase complex)"/>
    <property type="evidence" value="ECO:0007669"/>
    <property type="project" value="TreeGrafter"/>
</dbReference>
<sequence>FTAMTSRRRPPSKIRSISIEPNYVNRDGSALFKFGDSAVVCSVNGPTEVKLRDEKVDKATIDVIFKPLVGLPGTKDKTHEYIIRSTVESVIKSNLYPRTLIQIVCQVMMDDGNILATAINATTYALMNAGVEMKDIAVAVACMVNKDGNILIDPELREIEKAQSYHTFAFSKTSFGLLFCESTGLFTEQQYFECYAICKVAAQEIIDEIRLGVEFLTLGKDHNYTVKLPFHVVLSMFSNNRFLSVKHDLTLLNASLYE</sequence>
<evidence type="ECO:0000259" key="6">
    <source>
        <dbReference type="Pfam" id="PF01138"/>
    </source>
</evidence>
<evidence type="ECO:0000256" key="5">
    <source>
        <dbReference type="ARBA" id="ARBA00023242"/>
    </source>
</evidence>
<comment type="subcellular location">
    <subcellularLocation>
        <location evidence="1">Nucleus</location>
    </subcellularLocation>
</comment>
<dbReference type="GO" id="GO:0006364">
    <property type="term" value="P:rRNA processing"/>
    <property type="evidence" value="ECO:0007669"/>
    <property type="project" value="UniProtKB-KW"/>
</dbReference>
<comment type="caution">
    <text evidence="8">The sequence shown here is derived from an EMBL/GenBank/DDBJ whole genome shotgun (WGS) entry which is preliminary data.</text>
</comment>
<evidence type="ECO:0000256" key="1">
    <source>
        <dbReference type="ARBA" id="ARBA00004123"/>
    </source>
</evidence>
<dbReference type="Gene3D" id="3.30.230.70">
    <property type="entry name" value="GHMP Kinase, N-terminal domain"/>
    <property type="match status" value="1"/>
</dbReference>
<evidence type="ECO:0000256" key="3">
    <source>
        <dbReference type="ARBA" id="ARBA00022552"/>
    </source>
</evidence>
<dbReference type="AlphaFoldDB" id="A0A9N9NXJ4"/>
<evidence type="ECO:0000256" key="2">
    <source>
        <dbReference type="ARBA" id="ARBA00006678"/>
    </source>
</evidence>
<proteinExistence type="inferred from homology"/>
<accession>A0A9N9NXJ4</accession>
<name>A0A9N9NXJ4_9GLOM</name>
<dbReference type="PANTHER" id="PTHR11953:SF1">
    <property type="entry name" value="EXOSOME COMPLEX COMPONENT RRP46"/>
    <property type="match status" value="1"/>
</dbReference>
<dbReference type="GO" id="GO:0034475">
    <property type="term" value="P:U4 snRNA 3'-end processing"/>
    <property type="evidence" value="ECO:0007669"/>
    <property type="project" value="TreeGrafter"/>
</dbReference>
<keyword evidence="5" id="KW-0539">Nucleus</keyword>
<dbReference type="Pfam" id="PF03725">
    <property type="entry name" value="RNase_PH_C"/>
    <property type="match status" value="1"/>
</dbReference>
<dbReference type="GO" id="GO:0003723">
    <property type="term" value="F:RNA binding"/>
    <property type="evidence" value="ECO:0007669"/>
    <property type="project" value="TreeGrafter"/>
</dbReference>
<dbReference type="GO" id="GO:0005730">
    <property type="term" value="C:nucleolus"/>
    <property type="evidence" value="ECO:0007669"/>
    <property type="project" value="TreeGrafter"/>
</dbReference>
<dbReference type="InterPro" id="IPR027408">
    <property type="entry name" value="PNPase/RNase_PH_dom_sf"/>
</dbReference>
<feature type="non-terminal residue" evidence="8">
    <location>
        <position position="1"/>
    </location>
</feature>
<evidence type="ECO:0000256" key="4">
    <source>
        <dbReference type="ARBA" id="ARBA00022835"/>
    </source>
</evidence>
<protein>
    <submittedName>
        <fullName evidence="8">4158_t:CDS:1</fullName>
    </submittedName>
</protein>
<dbReference type="InterPro" id="IPR015847">
    <property type="entry name" value="ExoRNase_PH_dom2"/>
</dbReference>
<dbReference type="InterPro" id="IPR020568">
    <property type="entry name" value="Ribosomal_Su5_D2-typ_SF"/>
</dbReference>
<dbReference type="Pfam" id="PF01138">
    <property type="entry name" value="RNase_PH"/>
    <property type="match status" value="1"/>
</dbReference>
<organism evidence="8 9">
    <name type="scientific">Dentiscutata erythropus</name>
    <dbReference type="NCBI Taxonomy" id="1348616"/>
    <lineage>
        <taxon>Eukaryota</taxon>
        <taxon>Fungi</taxon>
        <taxon>Fungi incertae sedis</taxon>
        <taxon>Mucoromycota</taxon>
        <taxon>Glomeromycotina</taxon>
        <taxon>Glomeromycetes</taxon>
        <taxon>Diversisporales</taxon>
        <taxon>Gigasporaceae</taxon>
        <taxon>Dentiscutata</taxon>
    </lineage>
</organism>
<dbReference type="PANTHER" id="PTHR11953">
    <property type="entry name" value="EXOSOME COMPLEX COMPONENT"/>
    <property type="match status" value="1"/>
</dbReference>
<dbReference type="EMBL" id="CAJVPY010019030">
    <property type="protein sequence ID" value="CAG8769875.1"/>
    <property type="molecule type" value="Genomic_DNA"/>
</dbReference>
<reference evidence="8" key="1">
    <citation type="submission" date="2021-06" db="EMBL/GenBank/DDBJ databases">
        <authorList>
            <person name="Kallberg Y."/>
            <person name="Tangrot J."/>
            <person name="Rosling A."/>
        </authorList>
    </citation>
    <scope>NUCLEOTIDE SEQUENCE</scope>
    <source>
        <strain evidence="8">MA453B</strain>
    </source>
</reference>
<keyword evidence="4" id="KW-0271">Exosome</keyword>
<dbReference type="SUPFAM" id="SSF55666">
    <property type="entry name" value="Ribonuclease PH domain 2-like"/>
    <property type="match status" value="1"/>
</dbReference>
<dbReference type="SUPFAM" id="SSF54211">
    <property type="entry name" value="Ribosomal protein S5 domain 2-like"/>
    <property type="match status" value="1"/>
</dbReference>
<gene>
    <name evidence="8" type="ORF">DERYTH_LOCUS18586</name>
</gene>
<dbReference type="Proteomes" id="UP000789405">
    <property type="component" value="Unassembled WGS sequence"/>
</dbReference>
<dbReference type="InterPro" id="IPR001247">
    <property type="entry name" value="ExoRNase_PH_dom1"/>
</dbReference>
<keyword evidence="9" id="KW-1185">Reference proteome</keyword>
<keyword evidence="3" id="KW-0698">rRNA processing</keyword>
<dbReference type="GO" id="GO:0000176">
    <property type="term" value="C:nuclear exosome (RNase complex)"/>
    <property type="evidence" value="ECO:0007669"/>
    <property type="project" value="UniProtKB-ARBA"/>
</dbReference>
<dbReference type="GO" id="GO:0016075">
    <property type="term" value="P:rRNA catabolic process"/>
    <property type="evidence" value="ECO:0007669"/>
    <property type="project" value="TreeGrafter"/>
</dbReference>
<dbReference type="OrthoDB" id="27298at2759"/>
<feature type="domain" description="Exoribonuclease phosphorolytic" evidence="6">
    <location>
        <begin position="14"/>
        <end position="132"/>
    </location>
</feature>
<dbReference type="GO" id="GO:0071051">
    <property type="term" value="P:poly(A)-dependent snoRNA 3'-end processing"/>
    <property type="evidence" value="ECO:0007669"/>
    <property type="project" value="TreeGrafter"/>
</dbReference>
<dbReference type="CDD" id="cd11372">
    <property type="entry name" value="RNase_PH_RRP46"/>
    <property type="match status" value="1"/>
</dbReference>
<feature type="domain" description="Exoribonuclease phosphorolytic" evidence="7">
    <location>
        <begin position="137"/>
        <end position="195"/>
    </location>
</feature>
<dbReference type="GO" id="GO:0071028">
    <property type="term" value="P:nuclear mRNA surveillance"/>
    <property type="evidence" value="ECO:0007669"/>
    <property type="project" value="TreeGrafter"/>
</dbReference>
<dbReference type="InterPro" id="IPR050080">
    <property type="entry name" value="RNase_PH"/>
</dbReference>
<feature type="non-terminal residue" evidence="8">
    <location>
        <position position="258"/>
    </location>
</feature>
<evidence type="ECO:0000259" key="7">
    <source>
        <dbReference type="Pfam" id="PF03725"/>
    </source>
</evidence>
<dbReference type="InterPro" id="IPR036345">
    <property type="entry name" value="ExoRNase_PH_dom2_sf"/>
</dbReference>
<comment type="similarity">
    <text evidence="2">Belongs to the RNase PH family.</text>
</comment>
<evidence type="ECO:0000313" key="9">
    <source>
        <dbReference type="Proteomes" id="UP000789405"/>
    </source>
</evidence>
<evidence type="ECO:0000313" key="8">
    <source>
        <dbReference type="EMBL" id="CAG8769875.1"/>
    </source>
</evidence>